<protein>
    <recommendedName>
        <fullName evidence="3">Dimeric alpha-beta barrel</fullName>
    </recommendedName>
</protein>
<keyword evidence="2" id="KW-1185">Reference proteome</keyword>
<dbReference type="Gene3D" id="3.30.70.100">
    <property type="match status" value="1"/>
</dbReference>
<comment type="caution">
    <text evidence="1">The sequence shown here is derived from an EMBL/GenBank/DDBJ whole genome shotgun (WGS) entry which is preliminary data.</text>
</comment>
<dbReference type="SUPFAM" id="SSF54909">
    <property type="entry name" value="Dimeric alpha+beta barrel"/>
    <property type="match status" value="1"/>
</dbReference>
<dbReference type="EMBL" id="JAAVMX010000004">
    <property type="protein sequence ID" value="KAF4509351.1"/>
    <property type="molecule type" value="Genomic_DNA"/>
</dbReference>
<name>A0A8H4PRW6_9HYPO</name>
<sequence>MPGPPSLGPSRITLDVKGDVPDWKEAFKQFLLTVKDSDGYFRYRWGPWEEDRGKLEIMASWAPLEKRQAFGKSEHHQRAIDALKPVLKSMPSKCPRQDLDVRTFVPPPPQLLESPVSEVITIRSCTGDPEAMAATLKKAEANKGCIASHAGLASVDDPVYGTVWLGFIGWENLDASKSADTAAHTPTGVGEVERHHINFNFPIKGFSVTNPGR</sequence>
<reference evidence="1 2" key="1">
    <citation type="journal article" date="2020" name="Genome Biol. Evol.">
        <title>A new high-quality draft genome assembly of the Chinese cordyceps Ophiocordyceps sinensis.</title>
        <authorList>
            <person name="Shu R."/>
            <person name="Zhang J."/>
            <person name="Meng Q."/>
            <person name="Zhang H."/>
            <person name="Zhou G."/>
            <person name="Li M."/>
            <person name="Wu P."/>
            <person name="Zhao Y."/>
            <person name="Chen C."/>
            <person name="Qin Q."/>
        </authorList>
    </citation>
    <scope>NUCLEOTIDE SEQUENCE [LARGE SCALE GENOMIC DNA]</scope>
    <source>
        <strain evidence="1 2">IOZ07</strain>
    </source>
</reference>
<proteinExistence type="predicted"/>
<organism evidence="1 2">
    <name type="scientific">Ophiocordyceps sinensis</name>
    <dbReference type="NCBI Taxonomy" id="72228"/>
    <lineage>
        <taxon>Eukaryota</taxon>
        <taxon>Fungi</taxon>
        <taxon>Dikarya</taxon>
        <taxon>Ascomycota</taxon>
        <taxon>Pezizomycotina</taxon>
        <taxon>Sordariomycetes</taxon>
        <taxon>Hypocreomycetidae</taxon>
        <taxon>Hypocreales</taxon>
        <taxon>Ophiocordycipitaceae</taxon>
        <taxon>Ophiocordyceps</taxon>
    </lineage>
</organism>
<dbReference type="InterPro" id="IPR011008">
    <property type="entry name" value="Dimeric_a/b-barrel"/>
</dbReference>
<dbReference type="Proteomes" id="UP000557566">
    <property type="component" value="Unassembled WGS sequence"/>
</dbReference>
<evidence type="ECO:0000313" key="1">
    <source>
        <dbReference type="EMBL" id="KAF4509351.1"/>
    </source>
</evidence>
<dbReference type="OrthoDB" id="3830579at2759"/>
<evidence type="ECO:0008006" key="3">
    <source>
        <dbReference type="Google" id="ProtNLM"/>
    </source>
</evidence>
<gene>
    <name evidence="1" type="ORF">G6O67_003529</name>
</gene>
<evidence type="ECO:0000313" key="2">
    <source>
        <dbReference type="Proteomes" id="UP000557566"/>
    </source>
</evidence>
<accession>A0A8H4PRW6</accession>
<dbReference type="AlphaFoldDB" id="A0A8H4PRW6"/>